<dbReference type="VEuPathDB" id="FungiDB:EYZ11_004668"/>
<name>A0A4S3JQR6_9EURO</name>
<keyword evidence="2" id="KW-1185">Reference proteome</keyword>
<dbReference type="Proteomes" id="UP000308092">
    <property type="component" value="Unassembled WGS sequence"/>
</dbReference>
<gene>
    <name evidence="1" type="ORF">EYZ11_004668</name>
</gene>
<evidence type="ECO:0000313" key="2">
    <source>
        <dbReference type="Proteomes" id="UP000308092"/>
    </source>
</evidence>
<organism evidence="1 2">
    <name type="scientific">Aspergillus tanneri</name>
    <dbReference type="NCBI Taxonomy" id="1220188"/>
    <lineage>
        <taxon>Eukaryota</taxon>
        <taxon>Fungi</taxon>
        <taxon>Dikarya</taxon>
        <taxon>Ascomycota</taxon>
        <taxon>Pezizomycotina</taxon>
        <taxon>Eurotiomycetes</taxon>
        <taxon>Eurotiomycetidae</taxon>
        <taxon>Eurotiales</taxon>
        <taxon>Aspergillaceae</taxon>
        <taxon>Aspergillus</taxon>
        <taxon>Aspergillus subgen. Circumdati</taxon>
    </lineage>
</organism>
<comment type="caution">
    <text evidence="1">The sequence shown here is derived from an EMBL/GenBank/DDBJ whole genome shotgun (WGS) entry which is preliminary data.</text>
</comment>
<accession>A0A4S3JQR6</accession>
<reference evidence="1 2" key="1">
    <citation type="submission" date="2019-03" db="EMBL/GenBank/DDBJ databases">
        <title>The genome sequence of a newly discovered highly antifungal drug resistant Aspergillus species, Aspergillus tanneri NIH 1004.</title>
        <authorList>
            <person name="Mounaud S."/>
            <person name="Singh I."/>
            <person name="Joardar V."/>
            <person name="Pakala S."/>
            <person name="Pakala S."/>
            <person name="Venepally P."/>
            <person name="Hoover J."/>
            <person name="Nierman W."/>
            <person name="Chung J."/>
            <person name="Losada L."/>
        </authorList>
    </citation>
    <scope>NUCLEOTIDE SEQUENCE [LARGE SCALE GENOMIC DNA]</scope>
    <source>
        <strain evidence="1 2">NIH1004</strain>
    </source>
</reference>
<sequence>MVFNLLAESGELNADKKSRPACDVPALVVDVCRREPAVWDAVNAISALFESPNPCLQPVFLSQSPDEFRTLHQNHQEALTWYSRSLSNIHMQIGRGTWT</sequence>
<protein>
    <submittedName>
        <fullName evidence="1">Uncharacterized protein</fullName>
    </submittedName>
</protein>
<dbReference type="EMBL" id="SOSA01000139">
    <property type="protein sequence ID" value="THC95841.1"/>
    <property type="molecule type" value="Genomic_DNA"/>
</dbReference>
<proteinExistence type="predicted"/>
<dbReference type="AlphaFoldDB" id="A0A4S3JQR6"/>
<evidence type="ECO:0000313" key="1">
    <source>
        <dbReference type="EMBL" id="THC95841.1"/>
    </source>
</evidence>